<dbReference type="AlphaFoldDB" id="A0AA43RHR1"/>
<feature type="domain" description="Uroporphyrinogen decarboxylase (URO-D)" evidence="1">
    <location>
        <begin position="23"/>
        <end position="224"/>
    </location>
</feature>
<dbReference type="EMBL" id="JAUMVS010000070">
    <property type="protein sequence ID" value="MDO4841960.1"/>
    <property type="molecule type" value="Genomic_DNA"/>
</dbReference>
<sequence>MAEFILSVCKNEKSDMVAESQAIMGLQPAEIYKDPELIARLAIIIKEQRGQQFCMLPFCHTLEAEVLGGNINLGDETAGARAGAPICEELSEVLNLAPVPEKMERHDNMLKAVKILKDQGEQVMFCITGPIGTLTCLADSRKIFKEQRRNPEGFDAVLKHISKVLIDLAKEAADAGVDAIEFADPPAAVSIVGPKFATEMAEKFTLGFVEEMAKTLGSDTPIYLCPLAATKDMKLDDRLRIVAKCPKSIKSMSA</sequence>
<dbReference type="InterPro" id="IPR000257">
    <property type="entry name" value="Uroporphyrinogen_deCOase"/>
</dbReference>
<protein>
    <submittedName>
        <fullName evidence="2">Uroporphyrinogen decarboxylase family protein</fullName>
    </submittedName>
</protein>
<name>A0AA43RHR1_9ACTN</name>
<gene>
    <name evidence="2" type="ORF">Q3982_04705</name>
</gene>
<reference evidence="2" key="1">
    <citation type="submission" date="2023-07" db="EMBL/GenBank/DDBJ databases">
        <title>Between Cages and Wild: Unraveling the Impact of Captivity on Animal Microbiomes and Antimicrobial Resistance.</title>
        <authorList>
            <person name="Schmartz G.P."/>
            <person name="Rehner J."/>
            <person name="Schuff M.J."/>
            <person name="Becker S.L."/>
            <person name="Kravczyk M."/>
            <person name="Gurevich A."/>
            <person name="Francke R."/>
            <person name="Mueller R."/>
            <person name="Keller V."/>
            <person name="Keller A."/>
        </authorList>
    </citation>
    <scope>NUCLEOTIDE SEQUENCE</scope>
    <source>
        <strain evidence="2">S12M_St_49</strain>
    </source>
</reference>
<dbReference type="SUPFAM" id="SSF51726">
    <property type="entry name" value="UROD/MetE-like"/>
    <property type="match status" value="1"/>
</dbReference>
<dbReference type="GO" id="GO:0006779">
    <property type="term" value="P:porphyrin-containing compound biosynthetic process"/>
    <property type="evidence" value="ECO:0007669"/>
    <property type="project" value="InterPro"/>
</dbReference>
<proteinExistence type="predicted"/>
<evidence type="ECO:0000313" key="3">
    <source>
        <dbReference type="Proteomes" id="UP001168575"/>
    </source>
</evidence>
<evidence type="ECO:0000259" key="1">
    <source>
        <dbReference type="Pfam" id="PF01208"/>
    </source>
</evidence>
<dbReference type="GO" id="GO:0004853">
    <property type="term" value="F:uroporphyrinogen decarboxylase activity"/>
    <property type="evidence" value="ECO:0007669"/>
    <property type="project" value="InterPro"/>
</dbReference>
<dbReference type="Gene3D" id="3.20.20.210">
    <property type="match status" value="1"/>
</dbReference>
<dbReference type="InterPro" id="IPR038071">
    <property type="entry name" value="UROD/MetE-like_sf"/>
</dbReference>
<comment type="caution">
    <text evidence="2">The sequence shown here is derived from an EMBL/GenBank/DDBJ whole genome shotgun (WGS) entry which is preliminary data.</text>
</comment>
<dbReference type="PANTHER" id="PTHR47099">
    <property type="entry name" value="METHYLCOBAMIDE:COM METHYLTRANSFERASE MTBA"/>
    <property type="match status" value="1"/>
</dbReference>
<dbReference type="PANTHER" id="PTHR47099:SF1">
    <property type="entry name" value="METHYLCOBAMIDE:COM METHYLTRANSFERASE MTBA"/>
    <property type="match status" value="1"/>
</dbReference>
<dbReference type="Pfam" id="PF01208">
    <property type="entry name" value="URO-D"/>
    <property type="match status" value="1"/>
</dbReference>
<organism evidence="2 3">
    <name type="scientific">Phoenicibacter congonensis</name>
    <dbReference type="NCBI Taxonomy" id="1944646"/>
    <lineage>
        <taxon>Bacteria</taxon>
        <taxon>Bacillati</taxon>
        <taxon>Actinomycetota</taxon>
        <taxon>Coriobacteriia</taxon>
        <taxon>Eggerthellales</taxon>
        <taxon>Eggerthellaceae</taxon>
        <taxon>Phoenicibacter</taxon>
    </lineage>
</organism>
<dbReference type="Proteomes" id="UP001168575">
    <property type="component" value="Unassembled WGS sequence"/>
</dbReference>
<accession>A0AA43RHR1</accession>
<dbReference type="InterPro" id="IPR052024">
    <property type="entry name" value="Methanogen_methyltrans"/>
</dbReference>
<keyword evidence="3" id="KW-1185">Reference proteome</keyword>
<evidence type="ECO:0000313" key="2">
    <source>
        <dbReference type="EMBL" id="MDO4841960.1"/>
    </source>
</evidence>